<keyword evidence="4" id="KW-1185">Reference proteome</keyword>
<evidence type="ECO:0000256" key="2">
    <source>
        <dbReference type="SAM" id="Phobius"/>
    </source>
</evidence>
<evidence type="ECO:0000313" key="4">
    <source>
        <dbReference type="Proteomes" id="UP000305517"/>
    </source>
</evidence>
<gene>
    <name evidence="3" type="ORF">FDY95_04935</name>
</gene>
<dbReference type="AlphaFoldDB" id="A0A5R8WTP7"/>
<dbReference type="RefSeq" id="WP_138075617.1">
    <property type="nucleotide sequence ID" value="NZ_VAJM01000002.1"/>
</dbReference>
<keyword evidence="2" id="KW-0812">Transmembrane</keyword>
<reference evidence="3 4" key="1">
    <citation type="submission" date="2019-05" db="EMBL/GenBank/DDBJ databases">
        <title>Hymenobacter edaphi sp. nov., isolated from abandoned arsenic-contaminated farmland soil.</title>
        <authorList>
            <person name="Nie L."/>
        </authorList>
    </citation>
    <scope>NUCLEOTIDE SEQUENCE [LARGE SCALE GENOMIC DNA]</scope>
    <source>
        <strain evidence="3 4">1-3-3-8</strain>
    </source>
</reference>
<dbReference type="Proteomes" id="UP000305517">
    <property type="component" value="Unassembled WGS sequence"/>
</dbReference>
<evidence type="ECO:0000256" key="1">
    <source>
        <dbReference type="SAM" id="MobiDB-lite"/>
    </source>
</evidence>
<keyword evidence="2" id="KW-0472">Membrane</keyword>
<protein>
    <submittedName>
        <fullName evidence="3">Uncharacterized protein</fullName>
    </submittedName>
</protein>
<evidence type="ECO:0000313" key="3">
    <source>
        <dbReference type="EMBL" id="TLM95142.1"/>
    </source>
</evidence>
<proteinExistence type="predicted"/>
<organism evidence="3 4">
    <name type="scientific">Hymenobacter jeollabukensis</name>
    <dbReference type="NCBI Taxonomy" id="2025313"/>
    <lineage>
        <taxon>Bacteria</taxon>
        <taxon>Pseudomonadati</taxon>
        <taxon>Bacteroidota</taxon>
        <taxon>Cytophagia</taxon>
        <taxon>Cytophagales</taxon>
        <taxon>Hymenobacteraceae</taxon>
        <taxon>Hymenobacter</taxon>
    </lineage>
</organism>
<feature type="transmembrane region" description="Helical" evidence="2">
    <location>
        <begin position="36"/>
        <end position="55"/>
    </location>
</feature>
<name>A0A5R8WTP7_9BACT</name>
<comment type="caution">
    <text evidence="3">The sequence shown here is derived from an EMBL/GenBank/DDBJ whole genome shotgun (WGS) entry which is preliminary data.</text>
</comment>
<feature type="region of interest" description="Disordered" evidence="1">
    <location>
        <begin position="1"/>
        <end position="21"/>
    </location>
</feature>
<keyword evidence="2" id="KW-1133">Transmembrane helix</keyword>
<sequence length="74" mass="7894">MPTLTVSEAASKPYVSRRKRHRRRQGVKDLLSTRSVLGLLGLLVLALLISLGIIATQIDSSQPEEGAAIAADAL</sequence>
<dbReference type="EMBL" id="VAJM01000002">
    <property type="protein sequence ID" value="TLM95142.1"/>
    <property type="molecule type" value="Genomic_DNA"/>
</dbReference>
<accession>A0A5R8WTP7</accession>